<evidence type="ECO:0000256" key="1">
    <source>
        <dbReference type="ARBA" id="ARBA00004496"/>
    </source>
</evidence>
<evidence type="ECO:0000313" key="9">
    <source>
        <dbReference type="Proteomes" id="UP000509383"/>
    </source>
</evidence>
<keyword evidence="3" id="KW-0238">DNA-binding</keyword>
<protein>
    <submittedName>
        <fullName evidence="7">AraC family transcriptional regulator</fullName>
    </submittedName>
</protein>
<dbReference type="InterPro" id="IPR018062">
    <property type="entry name" value="HTH_AraC-typ_CS"/>
</dbReference>
<accession>A0A6J4E4F6</accession>
<reference evidence="7 9" key="1">
    <citation type="submission" date="2020-05" db="EMBL/GenBank/DDBJ databases">
        <title>Characterization of novel class B3 metallo-beta-lactamase from novel Pseudomonas species.</title>
        <authorList>
            <person name="Yamada K."/>
            <person name="Aoki K."/>
            <person name="Ishii Y."/>
        </authorList>
    </citation>
    <scope>NUCLEOTIDE SEQUENCE [LARGE SCALE GENOMIC DNA]</scope>
    <source>
        <strain evidence="7 9">TUM18999</strain>
        <strain evidence="8 10">TUM20286</strain>
    </source>
</reference>
<organism evidence="7 9">
    <name type="scientific">Pseudomonas tohonis</name>
    <dbReference type="NCBI Taxonomy" id="2725477"/>
    <lineage>
        <taxon>Bacteria</taxon>
        <taxon>Pseudomonadati</taxon>
        <taxon>Pseudomonadota</taxon>
        <taxon>Gammaproteobacteria</taxon>
        <taxon>Pseudomonadales</taxon>
        <taxon>Pseudomonadaceae</taxon>
        <taxon>Pseudomonas</taxon>
    </lineage>
</organism>
<dbReference type="Proteomes" id="UP000509383">
    <property type="component" value="Chromosome"/>
</dbReference>
<dbReference type="Gene3D" id="1.10.10.60">
    <property type="entry name" value="Homeodomain-like"/>
    <property type="match status" value="2"/>
</dbReference>
<dbReference type="PROSITE" id="PS00041">
    <property type="entry name" value="HTH_ARAC_FAMILY_1"/>
    <property type="match status" value="1"/>
</dbReference>
<evidence type="ECO:0000256" key="3">
    <source>
        <dbReference type="ARBA" id="ARBA00023125"/>
    </source>
</evidence>
<dbReference type="PANTHER" id="PTHR46796">
    <property type="entry name" value="HTH-TYPE TRANSCRIPTIONAL ACTIVATOR RHAS-RELATED"/>
    <property type="match status" value="1"/>
</dbReference>
<evidence type="ECO:0000256" key="2">
    <source>
        <dbReference type="ARBA" id="ARBA00023015"/>
    </source>
</evidence>
<gene>
    <name evidence="7" type="ORF">TUM18999_26710</name>
    <name evidence="8" type="ORF">TUM20286_19140</name>
</gene>
<dbReference type="AlphaFoldDB" id="A0A6J4E4F6"/>
<evidence type="ECO:0000313" key="7">
    <source>
        <dbReference type="EMBL" id="BCG24480.1"/>
    </source>
</evidence>
<evidence type="ECO:0000313" key="8">
    <source>
        <dbReference type="EMBL" id="GJN52162.1"/>
    </source>
</evidence>
<dbReference type="Gene3D" id="2.60.120.10">
    <property type="entry name" value="Jelly Rolls"/>
    <property type="match status" value="1"/>
</dbReference>
<feature type="domain" description="HTH araC/xylS-type" evidence="6">
    <location>
        <begin position="196"/>
        <end position="294"/>
    </location>
</feature>
<dbReference type="SMART" id="SM00342">
    <property type="entry name" value="HTH_ARAC"/>
    <property type="match status" value="1"/>
</dbReference>
<dbReference type="GO" id="GO:0043565">
    <property type="term" value="F:sequence-specific DNA binding"/>
    <property type="evidence" value="ECO:0007669"/>
    <property type="project" value="InterPro"/>
</dbReference>
<dbReference type="InterPro" id="IPR011051">
    <property type="entry name" value="RmlC_Cupin_sf"/>
</dbReference>
<dbReference type="InterPro" id="IPR009057">
    <property type="entry name" value="Homeodomain-like_sf"/>
</dbReference>
<comment type="subcellular location">
    <subcellularLocation>
        <location evidence="1">Cytoplasm</location>
    </subcellularLocation>
</comment>
<dbReference type="KEGG" id="ptw:TUM18999_26710"/>
<keyword evidence="10" id="KW-1185">Reference proteome</keyword>
<evidence type="ECO:0000256" key="5">
    <source>
        <dbReference type="ARBA" id="ARBA00037345"/>
    </source>
</evidence>
<evidence type="ECO:0000259" key="6">
    <source>
        <dbReference type="PROSITE" id="PS01124"/>
    </source>
</evidence>
<evidence type="ECO:0000313" key="10">
    <source>
        <dbReference type="Proteomes" id="UP001054892"/>
    </source>
</evidence>
<sequence length="312" mass="34631">MPGPGSAIVPFMRAFLETITPDDGASWALLNRRLEEGIPFQWHHHPEYELTLTLNSLGHRYIGDDIEPYGDGDLVLVGPGVPHSWCSRERIDAGRPHVALVIWFNRDWANGLLALLPELRDLGVLLAGAERGLSFGAATRARVRPLIEAMPEAEPGRRLMLLLEVLLLLCRDPDLLHLANAPCMPASAPLADPRIQRVLDRLHQGFAAPVSIPELAGLACVSVSAFHRMFRRHTRMTAVQYVTRLRIGRACSLLISTDLAVVRIAEQVGYANLSLFNRQFLALKASTPRDFRRLHRKAANPPLARSGTEWAP</sequence>
<dbReference type="EMBL" id="AP023189">
    <property type="protein sequence ID" value="BCG24480.1"/>
    <property type="molecule type" value="Genomic_DNA"/>
</dbReference>
<dbReference type="EMBL" id="BQKM01000003">
    <property type="protein sequence ID" value="GJN52162.1"/>
    <property type="molecule type" value="Genomic_DNA"/>
</dbReference>
<name>A0A6J4E4F6_9PSED</name>
<keyword evidence="2" id="KW-0805">Transcription regulation</keyword>
<keyword evidence="4" id="KW-0804">Transcription</keyword>
<dbReference type="Proteomes" id="UP001054892">
    <property type="component" value="Unassembled WGS sequence"/>
</dbReference>
<dbReference type="SUPFAM" id="SSF46689">
    <property type="entry name" value="Homeodomain-like"/>
    <property type="match status" value="2"/>
</dbReference>
<dbReference type="InterPro" id="IPR018060">
    <property type="entry name" value="HTH_AraC"/>
</dbReference>
<proteinExistence type="predicted"/>
<dbReference type="InterPro" id="IPR014710">
    <property type="entry name" value="RmlC-like_jellyroll"/>
</dbReference>
<dbReference type="GO" id="GO:0003700">
    <property type="term" value="F:DNA-binding transcription factor activity"/>
    <property type="evidence" value="ECO:0007669"/>
    <property type="project" value="InterPro"/>
</dbReference>
<evidence type="ECO:0000256" key="4">
    <source>
        <dbReference type="ARBA" id="ARBA00023163"/>
    </source>
</evidence>
<dbReference type="SUPFAM" id="SSF51182">
    <property type="entry name" value="RmlC-like cupins"/>
    <property type="match status" value="1"/>
</dbReference>
<dbReference type="PROSITE" id="PS01124">
    <property type="entry name" value="HTH_ARAC_FAMILY_2"/>
    <property type="match status" value="1"/>
</dbReference>
<comment type="function">
    <text evidence="5">Regulatory protein of the TOL plasmid xyl operons. XylS activates the xylXYZLTEGFJQKIH operon required for the degradation of toluene, m-xylene and p-xylene.</text>
</comment>
<dbReference type="Pfam" id="PF12833">
    <property type="entry name" value="HTH_18"/>
    <property type="match status" value="1"/>
</dbReference>
<dbReference type="GO" id="GO:0009893">
    <property type="term" value="P:positive regulation of metabolic process"/>
    <property type="evidence" value="ECO:0007669"/>
    <property type="project" value="UniProtKB-ARBA"/>
</dbReference>
<dbReference type="InterPro" id="IPR050204">
    <property type="entry name" value="AraC_XylS_family_regulators"/>
</dbReference>
<dbReference type="GO" id="GO:0005737">
    <property type="term" value="C:cytoplasm"/>
    <property type="evidence" value="ECO:0007669"/>
    <property type="project" value="UniProtKB-SubCell"/>
</dbReference>